<sequence>MVITWYGQSCFKIQSGETILITDPFSKEIGLTPPRGQVNIVTISHQHYDHNNLDTFSGANPFIIDGPGEYEVKGINVRGVSVFHDKKEGKERGVCTVYLIEIEGIKICHLSDLGQTKLTNEQLETLDGVDILMIPVGGIYTISGEEAVDIINQIEPKIVIPMHYKISGLNVKIDGVEEFLKEMGVSKSQAVDKLTIKKKELPEEEKTQVIVMKV</sequence>
<evidence type="ECO:0008006" key="3">
    <source>
        <dbReference type="Google" id="ProtNLM"/>
    </source>
</evidence>
<evidence type="ECO:0000313" key="2">
    <source>
        <dbReference type="Proteomes" id="UP000177725"/>
    </source>
</evidence>
<accession>A0A1G2F816</accession>
<reference evidence="1 2" key="1">
    <citation type="journal article" date="2016" name="Nat. Commun.">
        <title>Thousands of microbial genomes shed light on interconnected biogeochemical processes in an aquifer system.</title>
        <authorList>
            <person name="Anantharaman K."/>
            <person name="Brown C.T."/>
            <person name="Hug L.A."/>
            <person name="Sharon I."/>
            <person name="Castelle C.J."/>
            <person name="Probst A.J."/>
            <person name="Thomas B.C."/>
            <person name="Singh A."/>
            <person name="Wilkins M.J."/>
            <person name="Karaoz U."/>
            <person name="Brodie E.L."/>
            <person name="Williams K.H."/>
            <person name="Hubbard S.S."/>
            <person name="Banfield J.F."/>
        </authorList>
    </citation>
    <scope>NUCLEOTIDE SEQUENCE [LARGE SCALE GENOMIC DNA]</scope>
</reference>
<gene>
    <name evidence="1" type="ORF">A2174_01725</name>
</gene>
<comment type="caution">
    <text evidence="1">The sequence shown here is derived from an EMBL/GenBank/DDBJ whole genome shotgun (WGS) entry which is preliminary data.</text>
</comment>
<dbReference type="Gene3D" id="3.60.15.10">
    <property type="entry name" value="Ribonuclease Z/Hydroxyacylglutathione hydrolase-like"/>
    <property type="match status" value="1"/>
</dbReference>
<protein>
    <recommendedName>
        <fullName evidence="3">Lactamase</fullName>
    </recommendedName>
</protein>
<dbReference type="Pfam" id="PF13483">
    <property type="entry name" value="Lactamase_B_3"/>
    <property type="match status" value="1"/>
</dbReference>
<organism evidence="1 2">
    <name type="scientific">Candidatus Portnoybacteria bacterium RBG_13_41_18</name>
    <dbReference type="NCBI Taxonomy" id="1801991"/>
    <lineage>
        <taxon>Bacteria</taxon>
        <taxon>Candidatus Portnoyibacteriota</taxon>
    </lineage>
</organism>
<dbReference type="SUPFAM" id="SSF56281">
    <property type="entry name" value="Metallo-hydrolase/oxidoreductase"/>
    <property type="match status" value="1"/>
</dbReference>
<dbReference type="Proteomes" id="UP000177725">
    <property type="component" value="Unassembled WGS sequence"/>
</dbReference>
<dbReference type="PANTHER" id="PTHR42967">
    <property type="entry name" value="METAL DEPENDENT HYDROLASE"/>
    <property type="match status" value="1"/>
</dbReference>
<evidence type="ECO:0000313" key="1">
    <source>
        <dbReference type="EMBL" id="OGZ34215.1"/>
    </source>
</evidence>
<dbReference type="InterPro" id="IPR036866">
    <property type="entry name" value="RibonucZ/Hydroxyglut_hydro"/>
</dbReference>
<dbReference type="EMBL" id="MHMV01000031">
    <property type="protein sequence ID" value="OGZ34215.1"/>
    <property type="molecule type" value="Genomic_DNA"/>
</dbReference>
<dbReference type="PANTHER" id="PTHR42967:SF1">
    <property type="entry name" value="MBL FOLD METALLO-HYDROLASE"/>
    <property type="match status" value="1"/>
</dbReference>
<dbReference type="AlphaFoldDB" id="A0A1G2F816"/>
<proteinExistence type="predicted"/>
<name>A0A1G2F816_9BACT</name>